<evidence type="ECO:0000256" key="3">
    <source>
        <dbReference type="ARBA" id="ARBA00033309"/>
    </source>
</evidence>
<dbReference type="GO" id="GO:0160107">
    <property type="term" value="F:tRNA (adenine(58)-N1)-methyltransferase activity"/>
    <property type="evidence" value="ECO:0007669"/>
    <property type="project" value="UniProtKB-EC"/>
</dbReference>
<dbReference type="PROSITE" id="PS51257">
    <property type="entry name" value="PROKAR_LIPOPROTEIN"/>
    <property type="match status" value="1"/>
</dbReference>
<dbReference type="OrthoDB" id="5585464at2759"/>
<feature type="region of interest" description="Disordered" evidence="4">
    <location>
        <begin position="409"/>
        <end position="450"/>
    </location>
</feature>
<dbReference type="PANTHER" id="PTHR12133">
    <property type="entry name" value="TRNA (ADENINE(58)-N(1))-METHYLTRANSFERASE"/>
    <property type="match status" value="1"/>
</dbReference>
<dbReference type="PANTHER" id="PTHR12133:SF1">
    <property type="entry name" value="TRNA (ADENINE(58)-N(1))-METHYLTRANSFERASE, MITOCHONDRIAL"/>
    <property type="match status" value="1"/>
</dbReference>
<evidence type="ECO:0000256" key="2">
    <source>
        <dbReference type="ARBA" id="ARBA00015963"/>
    </source>
</evidence>
<reference evidence="5" key="1">
    <citation type="journal article" date="2021" name="Nat. Commun.">
        <title>Genetic determinants of endophytism in the Arabidopsis root mycobiome.</title>
        <authorList>
            <person name="Mesny F."/>
            <person name="Miyauchi S."/>
            <person name="Thiergart T."/>
            <person name="Pickel B."/>
            <person name="Atanasova L."/>
            <person name="Karlsson M."/>
            <person name="Huettel B."/>
            <person name="Barry K.W."/>
            <person name="Haridas S."/>
            <person name="Chen C."/>
            <person name="Bauer D."/>
            <person name="Andreopoulos W."/>
            <person name="Pangilinan J."/>
            <person name="LaButti K."/>
            <person name="Riley R."/>
            <person name="Lipzen A."/>
            <person name="Clum A."/>
            <person name="Drula E."/>
            <person name="Henrissat B."/>
            <person name="Kohler A."/>
            <person name="Grigoriev I.V."/>
            <person name="Martin F.M."/>
            <person name="Hacquard S."/>
        </authorList>
    </citation>
    <scope>NUCLEOTIDE SEQUENCE</scope>
    <source>
        <strain evidence="5">MPI-CAGE-CH-0235</strain>
    </source>
</reference>
<dbReference type="EMBL" id="JAGPNK010000013">
    <property type="protein sequence ID" value="KAH7309494.1"/>
    <property type="molecule type" value="Genomic_DNA"/>
</dbReference>
<dbReference type="Proteomes" id="UP000813444">
    <property type="component" value="Unassembled WGS sequence"/>
</dbReference>
<sequence length="450" mass="49857">MRDRAFASKTPKTLNFTHLTIAMATTSCLQSLRLRARAACSKRFLSSNRTIQEHESIFVTQSVHKNKKWSLTKPLRHGDSVKVGYGARIAASEIIGKRFLDVVKDSAGRDVMLQEPTLSGYITNSERLATPIYPHDCNTMVSLMDINLSRPGEDGALDDTEPFEIFEAGTGMGSLTMHISRAIHAANPALPPSLREALCATSRTRRSSTLLQPDLEPEQAVEFENYRRQRRAILHTIDRKTSHSNNAYKVVRNFSRALYLANIDFHQGSISEFIEARMEQNGGKPFLSRAILDLPSAEQFAEPVVRALHRNATILLFCPSISQVAEFDNWRRTTGMRMTILRVIELPNSTFSGGEFDGSGGKEWSVGTSLVENEDGSTKVVQRMRPKVGDRIAGGGFVAVFRRMQDMDVDADSEASTASDQDATSVDAGSEVEVLEDTPETPDSVENKTQ</sequence>
<dbReference type="PROSITE" id="PS51620">
    <property type="entry name" value="SAM_TRM61"/>
    <property type="match status" value="1"/>
</dbReference>
<dbReference type="Gene3D" id="3.40.50.150">
    <property type="entry name" value="Vaccinia Virus protein VP39"/>
    <property type="match status" value="1"/>
</dbReference>
<dbReference type="AlphaFoldDB" id="A0A8K0WLX4"/>
<evidence type="ECO:0000256" key="4">
    <source>
        <dbReference type="SAM" id="MobiDB-lite"/>
    </source>
</evidence>
<comment type="caution">
    <text evidence="5">The sequence shown here is derived from an EMBL/GenBank/DDBJ whole genome shotgun (WGS) entry which is preliminary data.</text>
</comment>
<evidence type="ECO:0000313" key="6">
    <source>
        <dbReference type="Proteomes" id="UP000813444"/>
    </source>
</evidence>
<feature type="compositionally biased region" description="Polar residues" evidence="4">
    <location>
        <begin position="414"/>
        <end position="424"/>
    </location>
</feature>
<dbReference type="GO" id="GO:0030488">
    <property type="term" value="P:tRNA methylation"/>
    <property type="evidence" value="ECO:0007669"/>
    <property type="project" value="InterPro"/>
</dbReference>
<dbReference type="SUPFAM" id="SSF53335">
    <property type="entry name" value="S-adenosyl-L-methionine-dependent methyltransferases"/>
    <property type="match status" value="1"/>
</dbReference>
<keyword evidence="5" id="KW-0489">Methyltransferase</keyword>
<dbReference type="EC" id="2.1.1.220" evidence="1"/>
<dbReference type="GO" id="GO:0031515">
    <property type="term" value="C:tRNA (m1A) methyltransferase complex"/>
    <property type="evidence" value="ECO:0007669"/>
    <property type="project" value="InterPro"/>
</dbReference>
<name>A0A8K0WLX4_9HYPO</name>
<organism evidence="5 6">
    <name type="scientific">Stachybotrys elegans</name>
    <dbReference type="NCBI Taxonomy" id="80388"/>
    <lineage>
        <taxon>Eukaryota</taxon>
        <taxon>Fungi</taxon>
        <taxon>Dikarya</taxon>
        <taxon>Ascomycota</taxon>
        <taxon>Pezizomycotina</taxon>
        <taxon>Sordariomycetes</taxon>
        <taxon>Hypocreomycetidae</taxon>
        <taxon>Hypocreales</taxon>
        <taxon>Stachybotryaceae</taxon>
        <taxon>Stachybotrys</taxon>
    </lineage>
</organism>
<protein>
    <recommendedName>
        <fullName evidence="2">tRNA (adenine(58)-N(1))-methyltransferase catalytic subunit TRM61</fullName>
        <ecNumber evidence="1">2.1.1.220</ecNumber>
    </recommendedName>
    <alternativeName>
        <fullName evidence="3">tRNA(m1A58)-methyltransferase subunit TRM61</fullName>
    </alternativeName>
</protein>
<proteinExistence type="predicted"/>
<gene>
    <name evidence="5" type="ORF">B0I35DRAFT_440119</name>
</gene>
<evidence type="ECO:0000256" key="1">
    <source>
        <dbReference type="ARBA" id="ARBA00012796"/>
    </source>
</evidence>
<accession>A0A8K0WLX4</accession>
<keyword evidence="6" id="KW-1185">Reference proteome</keyword>
<dbReference type="InterPro" id="IPR029063">
    <property type="entry name" value="SAM-dependent_MTases_sf"/>
</dbReference>
<dbReference type="InterPro" id="IPR014816">
    <property type="entry name" value="tRNA_MeTrfase_Gcd14"/>
</dbReference>
<dbReference type="GO" id="GO:0005739">
    <property type="term" value="C:mitochondrion"/>
    <property type="evidence" value="ECO:0007669"/>
    <property type="project" value="TreeGrafter"/>
</dbReference>
<evidence type="ECO:0000313" key="5">
    <source>
        <dbReference type="EMBL" id="KAH7309494.1"/>
    </source>
</evidence>
<keyword evidence="5" id="KW-0808">Transferase</keyword>